<dbReference type="Gene3D" id="3.30.1330.40">
    <property type="entry name" value="RutC-like"/>
    <property type="match status" value="1"/>
</dbReference>
<comment type="caution">
    <text evidence="2">The sequence shown here is derived from an EMBL/GenBank/DDBJ whole genome shotgun (WGS) entry which is preliminary data.</text>
</comment>
<dbReference type="PANTHER" id="PTHR11803:SF39">
    <property type="entry name" value="2-IMINOBUTANOATE_2-IMINOPROPANOATE DEAMINASE"/>
    <property type="match status" value="1"/>
</dbReference>
<dbReference type="FunFam" id="3.30.1330.40:FF:000001">
    <property type="entry name" value="L-PSP family endoribonuclease"/>
    <property type="match status" value="1"/>
</dbReference>
<dbReference type="GO" id="GO:0005829">
    <property type="term" value="C:cytosol"/>
    <property type="evidence" value="ECO:0007669"/>
    <property type="project" value="TreeGrafter"/>
</dbReference>
<evidence type="ECO:0000313" key="3">
    <source>
        <dbReference type="Proteomes" id="UP001286174"/>
    </source>
</evidence>
<protein>
    <submittedName>
        <fullName evidence="2">RidA family protein</fullName>
    </submittedName>
</protein>
<reference evidence="2 3" key="1">
    <citation type="submission" date="2022-03" db="EMBL/GenBank/DDBJ databases">
        <title>Novel taxa within the pig intestine.</title>
        <authorList>
            <person name="Wylensek D."/>
            <person name="Bishof K."/>
            <person name="Afrizal A."/>
            <person name="Clavel T."/>
        </authorList>
    </citation>
    <scope>NUCLEOTIDE SEQUENCE [LARGE SCALE GENOMIC DNA]</scope>
    <source>
        <strain evidence="2 3">CLA-KB-P133</strain>
    </source>
</reference>
<organism evidence="2 3">
    <name type="scientific">Grylomicrobium aquisgranensis</name>
    <dbReference type="NCBI Taxonomy" id="2926318"/>
    <lineage>
        <taxon>Bacteria</taxon>
        <taxon>Bacillati</taxon>
        <taxon>Bacillota</taxon>
        <taxon>Erysipelotrichia</taxon>
        <taxon>Erysipelotrichales</taxon>
        <taxon>Erysipelotrichaceae</taxon>
        <taxon>Grylomicrobium</taxon>
    </lineage>
</organism>
<dbReference type="Pfam" id="PF01042">
    <property type="entry name" value="Ribonuc_L-PSP"/>
    <property type="match status" value="1"/>
</dbReference>
<name>A0AB35U5B5_9FIRM</name>
<gene>
    <name evidence="2" type="ORF">MOZ60_07185</name>
</gene>
<evidence type="ECO:0000313" key="2">
    <source>
        <dbReference type="EMBL" id="MDX8419876.1"/>
    </source>
</evidence>
<dbReference type="AlphaFoldDB" id="A0AB35U5B5"/>
<dbReference type="EMBL" id="JALBUR010000016">
    <property type="protein sequence ID" value="MDX8419876.1"/>
    <property type="molecule type" value="Genomic_DNA"/>
</dbReference>
<evidence type="ECO:0000256" key="1">
    <source>
        <dbReference type="ARBA" id="ARBA00010552"/>
    </source>
</evidence>
<dbReference type="InterPro" id="IPR006056">
    <property type="entry name" value="RidA"/>
</dbReference>
<dbReference type="CDD" id="cd00448">
    <property type="entry name" value="YjgF_YER057c_UK114_family"/>
    <property type="match status" value="1"/>
</dbReference>
<dbReference type="InterPro" id="IPR006175">
    <property type="entry name" value="YjgF/YER057c/UK114"/>
</dbReference>
<dbReference type="Proteomes" id="UP001286174">
    <property type="component" value="Unassembled WGS sequence"/>
</dbReference>
<accession>A0AB35U5B5</accession>
<proteinExistence type="inferred from homology"/>
<dbReference type="InterPro" id="IPR035959">
    <property type="entry name" value="RutC-like_sf"/>
</dbReference>
<dbReference type="GO" id="GO:0019239">
    <property type="term" value="F:deaminase activity"/>
    <property type="evidence" value="ECO:0007669"/>
    <property type="project" value="TreeGrafter"/>
</dbReference>
<dbReference type="PANTHER" id="PTHR11803">
    <property type="entry name" value="2-IMINOBUTANOATE/2-IMINOPROPANOATE DEAMINASE RIDA"/>
    <property type="match status" value="1"/>
</dbReference>
<sequence length="152" mass="16921">MIFETLQTQEAPHVQGAYSPALSVCDYIFLSGQLPLDNDGAMSTGDISSQTRRCIENLQHLLALRGLDLSYTVQVRVYLADMNDYAAMDQVYQQMFKDPYPARTVIGVNALPMGAKIQIDANAMDTRAIEILCAQDEQETSCHDGYCSCREK</sequence>
<comment type="similarity">
    <text evidence="1">Belongs to the RutC family.</text>
</comment>
<dbReference type="NCBIfam" id="TIGR00004">
    <property type="entry name" value="Rid family detoxifying hydrolase"/>
    <property type="match status" value="1"/>
</dbReference>
<keyword evidence="3" id="KW-1185">Reference proteome</keyword>
<dbReference type="SUPFAM" id="SSF55298">
    <property type="entry name" value="YjgF-like"/>
    <property type="match status" value="1"/>
</dbReference>
<dbReference type="RefSeq" id="WP_370596145.1">
    <property type="nucleotide sequence ID" value="NZ_JALBUR010000016.1"/>
</dbReference>